<name>A0A2T1ABJ9_TRISK</name>
<organism evidence="2 3">
    <name type="scientific">Tritonibacter scottomollicae</name>
    <name type="common">Epibacterium scottomollicae</name>
    <dbReference type="NCBI Taxonomy" id="483013"/>
    <lineage>
        <taxon>Bacteria</taxon>
        <taxon>Pseudomonadati</taxon>
        <taxon>Pseudomonadota</taxon>
        <taxon>Alphaproteobacteria</taxon>
        <taxon>Rhodobacterales</taxon>
        <taxon>Paracoccaceae</taxon>
        <taxon>Tritonibacter</taxon>
    </lineage>
</organism>
<dbReference type="InterPro" id="IPR038727">
    <property type="entry name" value="NadR/Ttd14_AAA_dom"/>
</dbReference>
<dbReference type="AlphaFoldDB" id="A0A2T1ABJ9"/>
<dbReference type="OrthoDB" id="5638848at2"/>
<evidence type="ECO:0000259" key="1">
    <source>
        <dbReference type="Pfam" id="PF13521"/>
    </source>
</evidence>
<reference evidence="2 3" key="1">
    <citation type="submission" date="2018-03" db="EMBL/GenBank/DDBJ databases">
        <title>Genomic Encyclopedia of Archaeal and Bacterial Type Strains, Phase II (KMG-II): from individual species to whole genera.</title>
        <authorList>
            <person name="Goeker M."/>
        </authorList>
    </citation>
    <scope>NUCLEOTIDE SEQUENCE [LARGE SCALE GENOMIC DNA]</scope>
    <source>
        <strain evidence="2 3">DSM 25328</strain>
    </source>
</reference>
<dbReference type="SUPFAM" id="SSF52540">
    <property type="entry name" value="P-loop containing nucleoside triphosphate hydrolases"/>
    <property type="match status" value="1"/>
</dbReference>
<dbReference type="EMBL" id="PVUF01000012">
    <property type="protein sequence ID" value="PRZ45971.1"/>
    <property type="molecule type" value="Genomic_DNA"/>
</dbReference>
<comment type="caution">
    <text evidence="2">The sequence shown here is derived from an EMBL/GenBank/DDBJ whole genome shotgun (WGS) entry which is preliminary data.</text>
</comment>
<evidence type="ECO:0000313" key="2">
    <source>
        <dbReference type="EMBL" id="PRZ45971.1"/>
    </source>
</evidence>
<feature type="domain" description="NadR/Ttd14 AAA" evidence="1">
    <location>
        <begin position="6"/>
        <end position="169"/>
    </location>
</feature>
<proteinExistence type="predicted"/>
<dbReference type="Pfam" id="PF13521">
    <property type="entry name" value="AAA_28"/>
    <property type="match status" value="1"/>
</dbReference>
<dbReference type="Proteomes" id="UP000237718">
    <property type="component" value="Unassembled WGS sequence"/>
</dbReference>
<sequence length="181" mass="20229">MSDQLFAVTGGPGSGKTTLLEALAQRGVTCMPEAGRAIIRDQSLIGGQALPWEDRSLFAEMMLSWDLRSYHEASAMPGPVMMDRGIPDSLGYLRLCDLPVPTHMAQAAQRFRYNRRVFVAPFWDEIFEQDEERTQGRDEARATLCAMEDVYRALGYELIPLPFASVAQRVSFVLSHLSNAE</sequence>
<dbReference type="RefSeq" id="WP_106164822.1">
    <property type="nucleotide sequence ID" value="NZ_PVUF01000012.1"/>
</dbReference>
<gene>
    <name evidence="2" type="ORF">CLV89_11283</name>
</gene>
<accession>A0A2T1ABJ9</accession>
<evidence type="ECO:0000313" key="3">
    <source>
        <dbReference type="Proteomes" id="UP000237718"/>
    </source>
</evidence>
<dbReference type="InterPro" id="IPR027417">
    <property type="entry name" value="P-loop_NTPase"/>
</dbReference>
<protein>
    <submittedName>
        <fullName evidence="2">Putative ATPase</fullName>
    </submittedName>
</protein>
<dbReference type="Gene3D" id="3.40.50.300">
    <property type="entry name" value="P-loop containing nucleotide triphosphate hydrolases"/>
    <property type="match status" value="1"/>
</dbReference>